<evidence type="ECO:0000256" key="1">
    <source>
        <dbReference type="ARBA" id="ARBA00004323"/>
    </source>
</evidence>
<comment type="similarity">
    <text evidence="2">Belongs to the glycosyltransferase 47 family.</text>
</comment>
<keyword evidence="5" id="KW-0333">Golgi apparatus</keyword>
<keyword evidence="3" id="KW-0808">Transferase</keyword>
<comment type="subcellular location">
    <subcellularLocation>
        <location evidence="1">Golgi apparatus membrane</location>
        <topology evidence="1">Single-pass type II membrane protein</topology>
    </subcellularLocation>
</comment>
<dbReference type="PANTHER" id="PTHR11062:SF337">
    <property type="entry name" value="OS04G0109900 PROTEIN"/>
    <property type="match status" value="1"/>
</dbReference>
<dbReference type="InterPro" id="IPR004263">
    <property type="entry name" value="Exostosin"/>
</dbReference>
<keyword evidence="4" id="KW-0812">Transmembrane</keyword>
<gene>
    <name evidence="7" type="ORF">E6C27_scaffold82G002310</name>
</gene>
<reference evidence="7 8" key="1">
    <citation type="submission" date="2019-08" db="EMBL/GenBank/DDBJ databases">
        <title>Draft genome sequences of two oriental melons (Cucumis melo L. var makuwa).</title>
        <authorList>
            <person name="Kwon S.-Y."/>
        </authorList>
    </citation>
    <scope>NUCLEOTIDE SEQUENCE [LARGE SCALE GENOMIC DNA]</scope>
    <source>
        <strain evidence="8">cv. SW 3</strain>
        <tissue evidence="7">Leaf</tissue>
    </source>
</reference>
<dbReference type="STRING" id="1194695.A0A5A7V9S4"/>
<dbReference type="PANTHER" id="PTHR11062">
    <property type="entry name" value="EXOSTOSIN HEPARAN SULFATE GLYCOSYLTRANSFERASE -RELATED"/>
    <property type="match status" value="1"/>
</dbReference>
<evidence type="ECO:0000256" key="5">
    <source>
        <dbReference type="ARBA" id="ARBA00023034"/>
    </source>
</evidence>
<evidence type="ECO:0000256" key="3">
    <source>
        <dbReference type="ARBA" id="ARBA00022676"/>
    </source>
</evidence>
<protein>
    <submittedName>
        <fullName evidence="7">Glycosyltransferase</fullName>
    </submittedName>
</protein>
<keyword evidence="4" id="KW-0735">Signal-anchor</keyword>
<evidence type="ECO:0000313" key="7">
    <source>
        <dbReference type="EMBL" id="KAA0064913.1"/>
    </source>
</evidence>
<dbReference type="Proteomes" id="UP000321393">
    <property type="component" value="Unassembled WGS sequence"/>
</dbReference>
<organism evidence="7 8">
    <name type="scientific">Cucumis melo var. makuwa</name>
    <name type="common">Oriental melon</name>
    <dbReference type="NCBI Taxonomy" id="1194695"/>
    <lineage>
        <taxon>Eukaryota</taxon>
        <taxon>Viridiplantae</taxon>
        <taxon>Streptophyta</taxon>
        <taxon>Embryophyta</taxon>
        <taxon>Tracheophyta</taxon>
        <taxon>Spermatophyta</taxon>
        <taxon>Magnoliopsida</taxon>
        <taxon>eudicotyledons</taxon>
        <taxon>Gunneridae</taxon>
        <taxon>Pentapetalae</taxon>
        <taxon>rosids</taxon>
        <taxon>fabids</taxon>
        <taxon>Cucurbitales</taxon>
        <taxon>Cucurbitaceae</taxon>
        <taxon>Benincaseae</taxon>
        <taxon>Cucumis</taxon>
    </lineage>
</organism>
<dbReference type="Pfam" id="PF03016">
    <property type="entry name" value="Exostosin_GT47"/>
    <property type="match status" value="1"/>
</dbReference>
<name>A0A5A7V9S4_CUCMM</name>
<dbReference type="EMBL" id="SSTE01001846">
    <property type="protein sequence ID" value="KAA0064913.1"/>
    <property type="molecule type" value="Genomic_DNA"/>
</dbReference>
<evidence type="ECO:0000256" key="4">
    <source>
        <dbReference type="ARBA" id="ARBA00022968"/>
    </source>
</evidence>
<dbReference type="GO" id="GO:0016757">
    <property type="term" value="F:glycosyltransferase activity"/>
    <property type="evidence" value="ECO:0007669"/>
    <property type="project" value="UniProtKB-KW"/>
</dbReference>
<dbReference type="InterPro" id="IPR040911">
    <property type="entry name" value="Exostosin_GT47"/>
</dbReference>
<dbReference type="GO" id="GO:0000139">
    <property type="term" value="C:Golgi membrane"/>
    <property type="evidence" value="ECO:0007669"/>
    <property type="project" value="UniProtKB-SubCell"/>
</dbReference>
<feature type="domain" description="Exostosin GT47" evidence="6">
    <location>
        <begin position="1"/>
        <end position="259"/>
    </location>
</feature>
<evidence type="ECO:0000313" key="8">
    <source>
        <dbReference type="Proteomes" id="UP000321393"/>
    </source>
</evidence>
<dbReference type="AlphaFoldDB" id="A0A5A7V9S4"/>
<proteinExistence type="inferred from homology"/>
<sequence>MEKRFKVYVYPEGELPITHDGPCKNIYTIEGRFIHEMEDGGNGFRTVDPGRAHVLFMPFSVAWMVKYLYKAGSYDQTPLRMFVSDYVEGPIATEGNRFLYNTSIRVLCNANSSEGFNPQKDVSLPEIHLYDGDISPKLLSSNSHHHRPHLAFFAGGLHGPIRPILLNHWKNRTHTNIHVYEYLPTQLDYYDQMLQSRFCLCPSGYEVASPRIVEAIYAECVPVIISERYVLPFSDVLRWKGFSIEVSASEIPRLKEILMGVSDEKYEKLKQGLRTVRKHFVLNRPAKRFDAFHMILHSVWLRRLNVKLA</sequence>
<comment type="caution">
    <text evidence="7">The sequence shown here is derived from an EMBL/GenBank/DDBJ whole genome shotgun (WGS) entry which is preliminary data.</text>
</comment>
<evidence type="ECO:0000256" key="2">
    <source>
        <dbReference type="ARBA" id="ARBA00010271"/>
    </source>
</evidence>
<accession>A0A5A7V9S4</accession>
<dbReference type="OrthoDB" id="1924787at2759"/>
<evidence type="ECO:0000259" key="6">
    <source>
        <dbReference type="Pfam" id="PF03016"/>
    </source>
</evidence>
<keyword evidence="3" id="KW-0328">Glycosyltransferase</keyword>